<protein>
    <submittedName>
        <fullName evidence="1">Uncharacterized protein</fullName>
    </submittedName>
</protein>
<gene>
    <name evidence="1" type="ORF">E6K81_15585</name>
</gene>
<sequence length="75" mass="8133">MLRGSWFGSVVNAIDPTTGASDTKFGSGDDLYRGVALGGEVRVRAGESRLAVGFGWRPVREPFSDIVEMGVRLRF</sequence>
<dbReference type="EMBL" id="VBPB01000335">
    <property type="protein sequence ID" value="TMQ69150.1"/>
    <property type="molecule type" value="Genomic_DNA"/>
</dbReference>
<dbReference type="Proteomes" id="UP000319771">
    <property type="component" value="Unassembled WGS sequence"/>
</dbReference>
<dbReference type="AlphaFoldDB" id="A0A538TZS0"/>
<proteinExistence type="predicted"/>
<name>A0A538TZS0_UNCEI</name>
<evidence type="ECO:0000313" key="2">
    <source>
        <dbReference type="Proteomes" id="UP000319771"/>
    </source>
</evidence>
<accession>A0A538TZS0</accession>
<evidence type="ECO:0000313" key="1">
    <source>
        <dbReference type="EMBL" id="TMQ69150.1"/>
    </source>
</evidence>
<reference evidence="1 2" key="1">
    <citation type="journal article" date="2019" name="Nat. Microbiol.">
        <title>Mediterranean grassland soil C-N compound turnover is dependent on rainfall and depth, and is mediated by genomically divergent microorganisms.</title>
        <authorList>
            <person name="Diamond S."/>
            <person name="Andeer P.F."/>
            <person name="Li Z."/>
            <person name="Crits-Christoph A."/>
            <person name="Burstein D."/>
            <person name="Anantharaman K."/>
            <person name="Lane K.R."/>
            <person name="Thomas B.C."/>
            <person name="Pan C."/>
            <person name="Northen T.R."/>
            <person name="Banfield J.F."/>
        </authorList>
    </citation>
    <scope>NUCLEOTIDE SEQUENCE [LARGE SCALE GENOMIC DNA]</scope>
    <source>
        <strain evidence="1">WS_11</strain>
    </source>
</reference>
<comment type="caution">
    <text evidence="1">The sequence shown here is derived from an EMBL/GenBank/DDBJ whole genome shotgun (WGS) entry which is preliminary data.</text>
</comment>
<organism evidence="1 2">
    <name type="scientific">Eiseniibacteriota bacterium</name>
    <dbReference type="NCBI Taxonomy" id="2212470"/>
    <lineage>
        <taxon>Bacteria</taxon>
        <taxon>Candidatus Eiseniibacteriota</taxon>
    </lineage>
</organism>